<gene>
    <name evidence="2" type="ORF">SCHCODRAFT_82119</name>
</gene>
<evidence type="ECO:0000313" key="3">
    <source>
        <dbReference type="Proteomes" id="UP000007431"/>
    </source>
</evidence>
<dbReference type="AlphaFoldDB" id="D8Q233"/>
<accession>D8Q233</accession>
<dbReference type="OrthoDB" id="2991274at2759"/>
<reference evidence="2 3" key="1">
    <citation type="journal article" date="2010" name="Nat. Biotechnol.">
        <title>Genome sequence of the model mushroom Schizophyllum commune.</title>
        <authorList>
            <person name="Ohm R.A."/>
            <person name="de Jong J.F."/>
            <person name="Lugones L.G."/>
            <person name="Aerts A."/>
            <person name="Kothe E."/>
            <person name="Stajich J.E."/>
            <person name="de Vries R.P."/>
            <person name="Record E."/>
            <person name="Levasseur A."/>
            <person name="Baker S.E."/>
            <person name="Bartholomew K.A."/>
            <person name="Coutinho P.M."/>
            <person name="Erdmann S."/>
            <person name="Fowler T.J."/>
            <person name="Gathman A.C."/>
            <person name="Lombard V."/>
            <person name="Henrissat B."/>
            <person name="Knabe N."/>
            <person name="Kuees U."/>
            <person name="Lilly W.W."/>
            <person name="Lindquist E."/>
            <person name="Lucas S."/>
            <person name="Magnuson J.K."/>
            <person name="Piumi F."/>
            <person name="Raudaskoski M."/>
            <person name="Salamov A."/>
            <person name="Schmutz J."/>
            <person name="Schwarze F.W.M.R."/>
            <person name="vanKuyk P.A."/>
            <person name="Horton J.S."/>
            <person name="Grigoriev I.V."/>
            <person name="Woesten H.A.B."/>
        </authorList>
    </citation>
    <scope>NUCLEOTIDE SEQUENCE [LARGE SCALE GENOMIC DNA]</scope>
    <source>
        <strain evidence="3">H4-8 / FGSC 9210</strain>
    </source>
</reference>
<dbReference type="HOGENOM" id="CLU_1556152_0_0_1"/>
<dbReference type="InParanoid" id="D8Q233"/>
<feature type="region of interest" description="Disordered" evidence="1">
    <location>
        <begin position="49"/>
        <end position="128"/>
    </location>
</feature>
<proteinExistence type="predicted"/>
<keyword evidence="3" id="KW-1185">Reference proteome</keyword>
<organism evidence="3">
    <name type="scientific">Schizophyllum commune (strain H4-8 / FGSC 9210)</name>
    <name type="common">Split gill fungus</name>
    <dbReference type="NCBI Taxonomy" id="578458"/>
    <lineage>
        <taxon>Eukaryota</taxon>
        <taxon>Fungi</taxon>
        <taxon>Dikarya</taxon>
        <taxon>Basidiomycota</taxon>
        <taxon>Agaricomycotina</taxon>
        <taxon>Agaricomycetes</taxon>
        <taxon>Agaricomycetidae</taxon>
        <taxon>Agaricales</taxon>
        <taxon>Schizophyllaceae</taxon>
        <taxon>Schizophyllum</taxon>
    </lineage>
</organism>
<name>D8Q233_SCHCM</name>
<dbReference type="GeneID" id="9592882"/>
<feature type="compositionally biased region" description="Low complexity" evidence="1">
    <location>
        <begin position="110"/>
        <end position="128"/>
    </location>
</feature>
<dbReference type="Proteomes" id="UP000007431">
    <property type="component" value="Unassembled WGS sequence"/>
</dbReference>
<dbReference type="KEGG" id="scm:SCHCO_02497249"/>
<evidence type="ECO:0000313" key="2">
    <source>
        <dbReference type="EMBL" id="EFI98612.1"/>
    </source>
</evidence>
<sequence length="172" mass="19507">MCRDLARARAQVVHPEWIKSAISQNCSYLEISAYVLNDLVDEGEIPPYAEEPASTRLSRAGSRNHARATDAAQDNKQKRRHSAIDFSFSALDRRPSKKARIKTPEKDDTSVYSLTISSSPSSSTSEQSVIRLVQERPRPQMKLPRLSKQYNPVELFERRITRQIMPGGVRPK</sequence>
<dbReference type="VEuPathDB" id="FungiDB:SCHCODRAFT_02497249"/>
<dbReference type="RefSeq" id="XP_003033515.1">
    <property type="nucleotide sequence ID" value="XM_003033469.1"/>
</dbReference>
<evidence type="ECO:0000256" key="1">
    <source>
        <dbReference type="SAM" id="MobiDB-lite"/>
    </source>
</evidence>
<dbReference type="EMBL" id="GL377305">
    <property type="protein sequence ID" value="EFI98612.1"/>
    <property type="molecule type" value="Genomic_DNA"/>
</dbReference>
<protein>
    <submittedName>
        <fullName evidence="2">Expressed protein</fullName>
    </submittedName>
</protein>